<dbReference type="InterPro" id="IPR011856">
    <property type="entry name" value="tRNA_endonuc-like_dom_sf"/>
</dbReference>
<accession>A0ABT2M4Y5</accession>
<dbReference type="GO" id="GO:0004519">
    <property type="term" value="F:endonuclease activity"/>
    <property type="evidence" value="ECO:0007669"/>
    <property type="project" value="UniProtKB-KW"/>
</dbReference>
<keyword evidence="3" id="KW-1185">Reference proteome</keyword>
<keyword evidence="2" id="KW-0378">Hydrolase</keyword>
<dbReference type="RefSeq" id="WP_022089129.1">
    <property type="nucleotide sequence ID" value="NZ_JAODBU010000015.1"/>
</dbReference>
<dbReference type="EMBL" id="JAODBU010000015">
    <property type="protein sequence ID" value="MCT7399961.1"/>
    <property type="molecule type" value="Genomic_DNA"/>
</dbReference>
<dbReference type="Gene3D" id="3.40.1350.10">
    <property type="match status" value="1"/>
</dbReference>
<organism evidence="2 3">
    <name type="scientific">Eubacterium album</name>
    <dbReference type="NCBI Taxonomy" id="2978477"/>
    <lineage>
        <taxon>Bacteria</taxon>
        <taxon>Bacillati</taxon>
        <taxon>Bacillota</taxon>
        <taxon>Clostridia</taxon>
        <taxon>Eubacteriales</taxon>
        <taxon>Eubacteriaceae</taxon>
        <taxon>Eubacterium</taxon>
    </lineage>
</organism>
<protein>
    <submittedName>
        <fullName evidence="2">Restriction endonuclease</fullName>
    </submittedName>
</protein>
<proteinExistence type="predicted"/>
<gene>
    <name evidence="2" type="ORF">N5B56_12900</name>
</gene>
<sequence length="316" mass="36803">MKEHQAREYIFEKKVNKLLEDSGYVTIKEKEINGNSSQHGIYSYGILNMPSAFTTPIRMICQYKFYAKNRVELSHIRDFYGIITDINENRYLGVDKNENIYNNVGCYFSATGFSRAAQEYAWAHNIFLISFEKIDVFKPILENINEFVNGLNENVINTISKEELLVGYENAVDETHVLPDAMVGIVNNVYPIIICGNEGWSIPVIEEAEKSEVGRVYIEQVYRTENLFEAKFELTFMESVAEFSIPLAIVEKLMKREDNPTKENVIFNIDVPYLIKKGRKEYASMEVFLEGFEKNQYNYKQISFENMFDNEELEEE</sequence>
<dbReference type="Proteomes" id="UP001431199">
    <property type="component" value="Unassembled WGS sequence"/>
</dbReference>
<dbReference type="InterPro" id="IPR007560">
    <property type="entry name" value="Restrct_endonuc_IV_Mrr"/>
</dbReference>
<evidence type="ECO:0000313" key="3">
    <source>
        <dbReference type="Proteomes" id="UP001431199"/>
    </source>
</evidence>
<reference evidence="2" key="1">
    <citation type="submission" date="2022-09" db="EMBL/GenBank/DDBJ databases">
        <title>Eubacterium sp. LFL-14 isolated from human feces.</title>
        <authorList>
            <person name="Liu F."/>
        </authorList>
    </citation>
    <scope>NUCLEOTIDE SEQUENCE</scope>
    <source>
        <strain evidence="2">LFL-14</strain>
    </source>
</reference>
<name>A0ABT2M4Y5_9FIRM</name>
<evidence type="ECO:0000259" key="1">
    <source>
        <dbReference type="Pfam" id="PF04471"/>
    </source>
</evidence>
<comment type="caution">
    <text evidence="2">The sequence shown here is derived from an EMBL/GenBank/DDBJ whole genome shotgun (WGS) entry which is preliminary data.</text>
</comment>
<feature type="domain" description="Restriction endonuclease type IV Mrr" evidence="1">
    <location>
        <begin position="9"/>
        <end position="134"/>
    </location>
</feature>
<dbReference type="InterPro" id="IPR011335">
    <property type="entry name" value="Restrct_endonuc-II-like"/>
</dbReference>
<dbReference type="Pfam" id="PF04471">
    <property type="entry name" value="Mrr_cat"/>
    <property type="match status" value="1"/>
</dbReference>
<keyword evidence="2" id="KW-0540">Nuclease</keyword>
<keyword evidence="2" id="KW-0255">Endonuclease</keyword>
<evidence type="ECO:0000313" key="2">
    <source>
        <dbReference type="EMBL" id="MCT7399961.1"/>
    </source>
</evidence>
<dbReference type="SUPFAM" id="SSF52980">
    <property type="entry name" value="Restriction endonuclease-like"/>
    <property type="match status" value="1"/>
</dbReference>